<organism evidence="6 7">
    <name type="scientific">Neodothiora populina</name>
    <dbReference type="NCBI Taxonomy" id="2781224"/>
    <lineage>
        <taxon>Eukaryota</taxon>
        <taxon>Fungi</taxon>
        <taxon>Dikarya</taxon>
        <taxon>Ascomycota</taxon>
        <taxon>Pezizomycotina</taxon>
        <taxon>Dothideomycetes</taxon>
        <taxon>Dothideomycetidae</taxon>
        <taxon>Dothideales</taxon>
        <taxon>Dothioraceae</taxon>
        <taxon>Neodothiora</taxon>
    </lineage>
</organism>
<comment type="similarity">
    <text evidence="1 2">Belongs to the GMC oxidoreductase family.</text>
</comment>
<proteinExistence type="inferred from homology"/>
<accession>A0ABR3PGP3</accession>
<dbReference type="PROSITE" id="PS00623">
    <property type="entry name" value="GMC_OXRED_1"/>
    <property type="match status" value="1"/>
</dbReference>
<dbReference type="Pfam" id="PF05199">
    <property type="entry name" value="GMC_oxred_C"/>
    <property type="match status" value="1"/>
</dbReference>
<evidence type="ECO:0000313" key="6">
    <source>
        <dbReference type="EMBL" id="KAL1304900.1"/>
    </source>
</evidence>
<dbReference type="SUPFAM" id="SSF49344">
    <property type="entry name" value="CBD9-like"/>
    <property type="match status" value="1"/>
</dbReference>
<dbReference type="CDD" id="cd09630">
    <property type="entry name" value="CDH_like_cytochrome"/>
    <property type="match status" value="1"/>
</dbReference>
<dbReference type="EMBL" id="JBFMKM010000008">
    <property type="protein sequence ID" value="KAL1304900.1"/>
    <property type="molecule type" value="Genomic_DNA"/>
</dbReference>
<dbReference type="Pfam" id="PF16010">
    <property type="entry name" value="CDH-cyt"/>
    <property type="match status" value="1"/>
</dbReference>
<dbReference type="Gene3D" id="2.60.40.1210">
    <property type="entry name" value="Cellobiose dehydrogenase, cytochrome domain"/>
    <property type="match status" value="1"/>
</dbReference>
<sequence>MVRFSIASTALYALGAVAQSFSYTDSKSGITFQSWKDSKTGCQYGISMPETIDTDFIAQIVAPVTDDKGWAGFDLGATMTGPLLVVAWPNSGEVVASFRKAGGYVTPPVYSGNGVSMMPIEKGTFVNSTHFSYTFLCRGCITGDSLSFPKTSSGSVFGWAYSDAAVTNPSSQNSALSYHSAGFGEFDLNFTSARSAQYSTWAAMASVATTSSGNNTTGATGSNSTVSAANVTATVSNVTYDYIIAGSGPAGIIVADRIAETGASVLLLERGGASTYASGGRSVMSWNNTVTQYDVPAMGYYLTSSNDTSEYCTDTASMAGCLLGGSTMVNALMFVHPQEIDFDDKWPTGWKWQDVASSAEKLYQRNPGTISPSADGHRYDQAAYDVLSQFFSNNGWSSVNALEQPNEKHNVFSHPPWNIQNGLRAGPVMTYLPHAQQFPNFKLQLHTKVIRAVRNGSYVSGVEVEGSKGARQIIKVNPGGKVILSSGSLSTPRVLFNSGIGPAAQIQTVQSGSTAVTLPSKAEWINLPVGQGIKDHPIITLKFKTNSAIRSLYQNDFLVPALNETAMFAHGNGALVQAGQRFNFWTSVKTSDGSTRYVQGTCNSPSTGVVKIKVYLTHGVTSTGVLGITADGATELTTAPYLNTAMDKEAMSGFIDQLIAYSKTANSTLTYVPSTTSGNETGADLLSTYVSGSHFVGSAKMGTDDGRKNNGTSVVDLNTKVYGTDNLFVVDASFHPDLPTGNTQAIVMVAAEAAAAKILALGGSNSTAAPASSSVGSAAAYAASSAAAPYHIANATSVTAAATGTSVPHAAVSSAIASLTATLPAGALTSEVSVPTASAIPGHEKMKPIPKGFTMMDILEWIDYLFDEEEQKQNQGAAGVKRRHARDIIDLSYA</sequence>
<evidence type="ECO:0000256" key="2">
    <source>
        <dbReference type="RuleBase" id="RU003968"/>
    </source>
</evidence>
<evidence type="ECO:0000259" key="5">
    <source>
        <dbReference type="PROSITE" id="PS00624"/>
    </source>
</evidence>
<keyword evidence="3" id="KW-0732">Signal</keyword>
<dbReference type="InterPro" id="IPR036188">
    <property type="entry name" value="FAD/NAD-bd_sf"/>
</dbReference>
<dbReference type="GeneID" id="95977518"/>
<evidence type="ECO:0000313" key="7">
    <source>
        <dbReference type="Proteomes" id="UP001562354"/>
    </source>
</evidence>
<dbReference type="InterPro" id="IPR053208">
    <property type="entry name" value="GMC_Oxidoreductase_CD"/>
</dbReference>
<keyword evidence="2" id="KW-0274">FAD</keyword>
<dbReference type="PROSITE" id="PS00624">
    <property type="entry name" value="GMC_OXRED_2"/>
    <property type="match status" value="1"/>
</dbReference>
<reference evidence="6 7" key="1">
    <citation type="submission" date="2024-07" db="EMBL/GenBank/DDBJ databases">
        <title>Draft sequence of the Neodothiora populina.</title>
        <authorList>
            <person name="Drown D.D."/>
            <person name="Schuette U.S."/>
            <person name="Buechlein A.B."/>
            <person name="Rusch D.R."/>
            <person name="Winton L.W."/>
            <person name="Adams G.A."/>
        </authorList>
    </citation>
    <scope>NUCLEOTIDE SEQUENCE [LARGE SCALE GENOMIC DNA]</scope>
    <source>
        <strain evidence="6 7">CPC 39397</strain>
    </source>
</reference>
<keyword evidence="7" id="KW-1185">Reference proteome</keyword>
<evidence type="ECO:0000256" key="1">
    <source>
        <dbReference type="ARBA" id="ARBA00010790"/>
    </source>
</evidence>
<dbReference type="SUPFAM" id="SSF51905">
    <property type="entry name" value="FAD/NAD(P)-binding domain"/>
    <property type="match status" value="1"/>
</dbReference>
<dbReference type="PANTHER" id="PTHR47190">
    <property type="entry name" value="DEHYDROGENASE, PUTATIVE-RELATED"/>
    <property type="match status" value="1"/>
</dbReference>
<dbReference type="Pfam" id="PF00732">
    <property type="entry name" value="GMC_oxred_N"/>
    <property type="match status" value="1"/>
</dbReference>
<dbReference type="PANTHER" id="PTHR47190:SF4">
    <property type="entry name" value="DEHYDROGENASE, PUTATIVE-RELATED"/>
    <property type="match status" value="1"/>
</dbReference>
<evidence type="ECO:0000256" key="3">
    <source>
        <dbReference type="SAM" id="SignalP"/>
    </source>
</evidence>
<feature type="domain" description="Glucose-methanol-choline oxidoreductase N-terminal" evidence="5">
    <location>
        <begin position="487"/>
        <end position="501"/>
    </location>
</feature>
<evidence type="ECO:0000259" key="4">
    <source>
        <dbReference type="PROSITE" id="PS00623"/>
    </source>
</evidence>
<name>A0ABR3PGP3_9PEZI</name>
<feature type="chain" id="PRO_5045873601" description="Glucose-methanol-choline oxidoreductase N-terminal domain-containing protein" evidence="3">
    <location>
        <begin position="19"/>
        <end position="894"/>
    </location>
</feature>
<protein>
    <recommendedName>
        <fullName evidence="4 5">Glucose-methanol-choline oxidoreductase N-terminal domain-containing protein</fullName>
    </recommendedName>
</protein>
<gene>
    <name evidence="6" type="ORF">AAFC00_003818</name>
</gene>
<dbReference type="RefSeq" id="XP_069201174.1">
    <property type="nucleotide sequence ID" value="XM_069343346.1"/>
</dbReference>
<dbReference type="SUPFAM" id="SSF54373">
    <property type="entry name" value="FAD-linked reductases, C-terminal domain"/>
    <property type="match status" value="1"/>
</dbReference>
<feature type="signal peptide" evidence="3">
    <location>
        <begin position="1"/>
        <end position="18"/>
    </location>
</feature>
<dbReference type="Gene3D" id="3.50.50.60">
    <property type="entry name" value="FAD/NAD(P)-binding domain"/>
    <property type="match status" value="1"/>
</dbReference>
<keyword evidence="2" id="KW-0285">Flavoprotein</keyword>
<dbReference type="InterPro" id="IPR000172">
    <property type="entry name" value="GMC_OxRdtase_N"/>
</dbReference>
<dbReference type="Gene3D" id="3.30.410.10">
    <property type="entry name" value="Cholesterol Oxidase, domain 2"/>
    <property type="match status" value="1"/>
</dbReference>
<comment type="caution">
    <text evidence="6">The sequence shown here is derived from an EMBL/GenBank/DDBJ whole genome shotgun (WGS) entry which is preliminary data.</text>
</comment>
<dbReference type="InterPro" id="IPR015920">
    <property type="entry name" value="Cellobiose_DH-like_cyt"/>
</dbReference>
<dbReference type="Proteomes" id="UP001562354">
    <property type="component" value="Unassembled WGS sequence"/>
</dbReference>
<feature type="domain" description="Glucose-methanol-choline oxidoreductase N-terminal" evidence="4">
    <location>
        <begin position="320"/>
        <end position="343"/>
    </location>
</feature>
<dbReference type="InterPro" id="IPR007867">
    <property type="entry name" value="GMC_OxRtase_C"/>
</dbReference>